<organism evidence="2 3">
    <name type="scientific">Streptomyces caelestis</name>
    <dbReference type="NCBI Taxonomy" id="36816"/>
    <lineage>
        <taxon>Bacteria</taxon>
        <taxon>Bacillati</taxon>
        <taxon>Actinomycetota</taxon>
        <taxon>Actinomycetes</taxon>
        <taxon>Kitasatosporales</taxon>
        <taxon>Streptomycetaceae</taxon>
        <taxon>Streptomyces</taxon>
    </lineage>
</organism>
<keyword evidence="3" id="KW-1185">Reference proteome</keyword>
<feature type="compositionally biased region" description="Polar residues" evidence="1">
    <location>
        <begin position="59"/>
        <end position="88"/>
    </location>
</feature>
<dbReference type="AlphaFoldDB" id="A0A0M8QV70"/>
<proteinExistence type="predicted"/>
<dbReference type="EMBL" id="LGCN01000001">
    <property type="protein sequence ID" value="KOT46772.1"/>
    <property type="molecule type" value="Genomic_DNA"/>
</dbReference>
<gene>
    <name evidence="2" type="ORF">ADK41_00825</name>
</gene>
<accession>A0A0M8QV70</accession>
<evidence type="ECO:0000256" key="1">
    <source>
        <dbReference type="SAM" id="MobiDB-lite"/>
    </source>
</evidence>
<dbReference type="Proteomes" id="UP000037773">
    <property type="component" value="Unassembled WGS sequence"/>
</dbReference>
<protein>
    <submittedName>
        <fullName evidence="2">Uncharacterized protein</fullName>
    </submittedName>
</protein>
<reference evidence="2 3" key="1">
    <citation type="submission" date="2015-07" db="EMBL/GenBank/DDBJ databases">
        <authorList>
            <person name="Noorani M."/>
        </authorList>
    </citation>
    <scope>NUCLEOTIDE SEQUENCE [LARGE SCALE GENOMIC DNA]</scope>
    <source>
        <strain evidence="2 3">NRRL B-24567</strain>
    </source>
</reference>
<name>A0A0M8QV70_9ACTN</name>
<comment type="caution">
    <text evidence="2">The sequence shown here is derived from an EMBL/GenBank/DDBJ whole genome shotgun (WGS) entry which is preliminary data.</text>
</comment>
<evidence type="ECO:0000313" key="3">
    <source>
        <dbReference type="Proteomes" id="UP000037773"/>
    </source>
</evidence>
<feature type="region of interest" description="Disordered" evidence="1">
    <location>
        <begin position="56"/>
        <end position="88"/>
    </location>
</feature>
<evidence type="ECO:0000313" key="2">
    <source>
        <dbReference type="EMBL" id="KOT46772.1"/>
    </source>
</evidence>
<sequence>MTVGCAALIVLVFLEFAVFVCSSGPSMWLASVNRTARSRAAQTMILEWTKCRRGPRISQIPSSGSRHSFSTHRTSPVISGVTAGTRSG</sequence>